<dbReference type="SUPFAM" id="SSF52540">
    <property type="entry name" value="P-loop containing nucleoside triphosphate hydrolases"/>
    <property type="match status" value="1"/>
</dbReference>
<name>A0A9P5CTP4_CRYP1</name>
<dbReference type="InterPro" id="IPR027417">
    <property type="entry name" value="P-loop_NTPase"/>
</dbReference>
<proteinExistence type="predicted"/>
<evidence type="ECO:0000313" key="5">
    <source>
        <dbReference type="EMBL" id="KAF3769892.1"/>
    </source>
</evidence>
<feature type="region of interest" description="Disordered" evidence="2">
    <location>
        <begin position="164"/>
        <end position="183"/>
    </location>
</feature>
<feature type="domain" description="DUF7605" evidence="4">
    <location>
        <begin position="719"/>
        <end position="861"/>
    </location>
</feature>
<dbReference type="EMBL" id="MU032344">
    <property type="protein sequence ID" value="KAF3769892.1"/>
    <property type="molecule type" value="Genomic_DNA"/>
</dbReference>
<sequence>MEELVENKATVYLQQEPKEITLDTVRCLINTEDLAKLKLGVSHARRILTRLRAPIYEAKQQKDRTNWLEKIDKLLATPTDAGRTIVAVAGATGAGKSSLINSLLGEEEFLPTDGFRACTSVATEISYNTVTDPNKAYRAEVEFRSQDEWDFELGNLFADLKDENEDDQGNAAGKQTWKDPKSDAGKAYSKIRAVFPKMSHVDLMKSTPELLMKCKGALKVLDTTKKIACTTAKELSSLLEKYLVSAEKEVGCEPKGDETSIEIWPLIKIVRIYCHAPMLSTGLTIIDLPGIEDSNTARCSVAEDYLSEANGIFVVAPIQRAVDNKSAKDLLGKSFRTQILMDNNFSNVVFVCTKTDDINFKESQKSHDKDHRIRDIFAEEERLKMIVDQKAAKMKPMEENLQDLEAGYLAKVREVGEWKKHQKAVKKGRPVYRKRVPAKRKHEDDASDSESEEDTPLTASEVIEELTKLENEAEAKEISYRNAQKEFDTAQNELIDLQDRLALIATEGPRMCVQARNEASTKAIKWDFAMGIKEIDDGDEDEEPTIGLPSQKRGREERDYSQIAESFPVYCVSSYAYQQLGATSERRETPAHGFRDLDDTGIPGLIEYGKNLTYREQIRKHRNFLNSLMTLLSSLVVLTACCCRVTDAAKVDSHPTKLCEQDQILELDLFEIEIQNLSKLLEVARRYITQKNSRAIAIAAKAAPSVTTRWSTREKDGGHGLACGTFKAICRRHGAKTASKKARDFNEDLLQPYLGPVAKSWETVFGTRVPNILDQLVKVFGQRVREFHDKMQGRTALQKCRSGSLEFLGKHCEEHQMAFASVIEDSKRAITGGQRQASRTLAPQVQTTMKEIYDRCAVIKGK</sequence>
<feature type="compositionally biased region" description="Acidic residues" evidence="2">
    <location>
        <begin position="445"/>
        <end position="455"/>
    </location>
</feature>
<dbReference type="PANTHER" id="PTHR36681:SF3">
    <property type="entry name" value="NUCLEAR GTPASE, GERMINAL CENTER-ASSOCIATED, TANDEM DUPLICATE 3"/>
    <property type="match status" value="1"/>
</dbReference>
<dbReference type="RefSeq" id="XP_040780853.1">
    <property type="nucleotide sequence ID" value="XM_040916579.1"/>
</dbReference>
<evidence type="ECO:0000256" key="2">
    <source>
        <dbReference type="SAM" id="MobiDB-lite"/>
    </source>
</evidence>
<dbReference type="InterPro" id="IPR045063">
    <property type="entry name" value="Dynamin_N"/>
</dbReference>
<evidence type="ECO:0000313" key="6">
    <source>
        <dbReference type="Proteomes" id="UP000803844"/>
    </source>
</evidence>
<feature type="region of interest" description="Disordered" evidence="2">
    <location>
        <begin position="426"/>
        <end position="458"/>
    </location>
</feature>
<keyword evidence="1" id="KW-0175">Coiled coil</keyword>
<feature type="coiled-coil region" evidence="1">
    <location>
        <begin position="459"/>
        <end position="500"/>
    </location>
</feature>
<feature type="domain" description="Dynamin N-terminal" evidence="3">
    <location>
        <begin position="86"/>
        <end position="331"/>
    </location>
</feature>
<evidence type="ECO:0008006" key="7">
    <source>
        <dbReference type="Google" id="ProtNLM"/>
    </source>
</evidence>
<dbReference type="InterPro" id="IPR056024">
    <property type="entry name" value="DUF7605"/>
</dbReference>
<comment type="caution">
    <text evidence="5">The sequence shown here is derived from an EMBL/GenBank/DDBJ whole genome shotgun (WGS) entry which is preliminary data.</text>
</comment>
<dbReference type="OrthoDB" id="3598281at2759"/>
<evidence type="ECO:0000256" key="1">
    <source>
        <dbReference type="SAM" id="Coils"/>
    </source>
</evidence>
<dbReference type="Gene3D" id="3.40.50.300">
    <property type="entry name" value="P-loop containing nucleotide triphosphate hydrolases"/>
    <property type="match status" value="2"/>
</dbReference>
<dbReference type="Proteomes" id="UP000803844">
    <property type="component" value="Unassembled WGS sequence"/>
</dbReference>
<evidence type="ECO:0000259" key="4">
    <source>
        <dbReference type="Pfam" id="PF24564"/>
    </source>
</evidence>
<feature type="region of interest" description="Disordered" evidence="2">
    <location>
        <begin position="535"/>
        <end position="557"/>
    </location>
</feature>
<gene>
    <name evidence="5" type="ORF">M406DRAFT_249014</name>
</gene>
<dbReference type="PANTHER" id="PTHR36681">
    <property type="entry name" value="NUCLEAR GTPASE, GERMINAL CENTER-ASSOCIATED, TANDEM DUPLICATE 3"/>
    <property type="match status" value="1"/>
</dbReference>
<protein>
    <recommendedName>
        <fullName evidence="7">G domain-containing protein</fullName>
    </recommendedName>
</protein>
<reference evidence="5" key="1">
    <citation type="journal article" date="2020" name="Phytopathology">
        <title>Genome sequence of the chestnut blight fungus Cryphonectria parasitica EP155: A fundamental resource for an archetypical invasive plant pathogen.</title>
        <authorList>
            <person name="Crouch J.A."/>
            <person name="Dawe A."/>
            <person name="Aerts A."/>
            <person name="Barry K."/>
            <person name="Churchill A.C.L."/>
            <person name="Grimwood J."/>
            <person name="Hillman B."/>
            <person name="Milgroom M.G."/>
            <person name="Pangilinan J."/>
            <person name="Smith M."/>
            <person name="Salamov A."/>
            <person name="Schmutz J."/>
            <person name="Yadav J."/>
            <person name="Grigoriev I.V."/>
            <person name="Nuss D."/>
        </authorList>
    </citation>
    <scope>NUCLEOTIDE SEQUENCE</scope>
    <source>
        <strain evidence="5">EP155</strain>
    </source>
</reference>
<dbReference type="GeneID" id="63833708"/>
<dbReference type="Pfam" id="PF00350">
    <property type="entry name" value="Dynamin_N"/>
    <property type="match status" value="1"/>
</dbReference>
<evidence type="ECO:0000259" key="3">
    <source>
        <dbReference type="Pfam" id="PF00350"/>
    </source>
</evidence>
<dbReference type="Pfam" id="PF24564">
    <property type="entry name" value="DUF7605"/>
    <property type="match status" value="1"/>
</dbReference>
<organism evidence="5 6">
    <name type="scientific">Cryphonectria parasitica (strain ATCC 38755 / EP155)</name>
    <dbReference type="NCBI Taxonomy" id="660469"/>
    <lineage>
        <taxon>Eukaryota</taxon>
        <taxon>Fungi</taxon>
        <taxon>Dikarya</taxon>
        <taxon>Ascomycota</taxon>
        <taxon>Pezizomycotina</taxon>
        <taxon>Sordariomycetes</taxon>
        <taxon>Sordariomycetidae</taxon>
        <taxon>Diaporthales</taxon>
        <taxon>Cryphonectriaceae</taxon>
        <taxon>Cryphonectria-Endothia species complex</taxon>
        <taxon>Cryphonectria</taxon>
    </lineage>
</organism>
<dbReference type="AlphaFoldDB" id="A0A9P5CTP4"/>
<feature type="compositionally biased region" description="Basic residues" evidence="2">
    <location>
        <begin position="426"/>
        <end position="440"/>
    </location>
</feature>
<keyword evidence="6" id="KW-1185">Reference proteome</keyword>
<accession>A0A9P5CTP4</accession>